<dbReference type="Proteomes" id="UP000295627">
    <property type="component" value="Unassembled WGS sequence"/>
</dbReference>
<feature type="region of interest" description="Disordered" evidence="1">
    <location>
        <begin position="1"/>
        <end position="28"/>
    </location>
</feature>
<name>A0A4R5P5X2_9MYCO</name>
<comment type="caution">
    <text evidence="2">The sequence shown here is derived from an EMBL/GenBank/DDBJ whole genome shotgun (WGS) entry which is preliminary data.</text>
</comment>
<evidence type="ECO:0000313" key="2">
    <source>
        <dbReference type="EMBL" id="TDH18107.1"/>
    </source>
</evidence>
<feature type="compositionally biased region" description="Basic and acidic residues" evidence="1">
    <location>
        <begin position="7"/>
        <end position="18"/>
    </location>
</feature>
<dbReference type="SUPFAM" id="SSF54427">
    <property type="entry name" value="NTF2-like"/>
    <property type="match status" value="1"/>
</dbReference>
<reference evidence="2 3" key="1">
    <citation type="journal article" date="2019" name="Sci. Rep.">
        <title>Extended insight into the Mycobacterium chelonae-abscessus complex through whole genome sequencing of Mycobacterium salmoniphilum outbreak and Mycobacterium salmoniphilum-like strains.</title>
        <authorList>
            <person name="Behra P.R.K."/>
            <person name="Das S."/>
            <person name="Pettersson B.M.F."/>
            <person name="Shirreff L."/>
            <person name="DuCote T."/>
            <person name="Jacobsson K.G."/>
            <person name="Ennis D.G."/>
            <person name="Kirsebom L.A."/>
        </authorList>
    </citation>
    <scope>NUCLEOTIDE SEQUENCE [LARGE SCALE GENOMIC DNA]</scope>
    <source>
        <strain evidence="2 3">DSM 45524</strain>
    </source>
</reference>
<proteinExistence type="predicted"/>
<gene>
    <name evidence="2" type="ORF">EJ571_24510</name>
</gene>
<accession>A0A4R5P5X2</accession>
<dbReference type="EMBL" id="RXLR01000023">
    <property type="protein sequence ID" value="TDH18107.1"/>
    <property type="molecule type" value="Genomic_DNA"/>
</dbReference>
<protein>
    <submittedName>
        <fullName evidence="2">Nuclear transport factor 2 family protein</fullName>
    </submittedName>
</protein>
<dbReference type="RefSeq" id="WP_078336585.1">
    <property type="nucleotide sequence ID" value="NZ_MAFQ01000022.1"/>
</dbReference>
<dbReference type="Gene3D" id="3.10.450.50">
    <property type="match status" value="1"/>
</dbReference>
<evidence type="ECO:0000256" key="1">
    <source>
        <dbReference type="SAM" id="MobiDB-lite"/>
    </source>
</evidence>
<organism evidence="2 3">
    <name type="scientific">Mycobacteroides franklinii</name>
    <dbReference type="NCBI Taxonomy" id="948102"/>
    <lineage>
        <taxon>Bacteria</taxon>
        <taxon>Bacillati</taxon>
        <taxon>Actinomycetota</taxon>
        <taxon>Actinomycetes</taxon>
        <taxon>Mycobacteriales</taxon>
        <taxon>Mycobacteriaceae</taxon>
        <taxon>Mycobacteroides</taxon>
    </lineage>
</organism>
<sequence length="253" mass="29593">MTNTETRNQESRQSDWGKKAPPGRVHAPVSESEALIEPFLRRCKEQEDMYVAAGFPLEGIADFWRKWFAAWNDDSPEALEDCWTEDLVWTMSNTGQLEFHGRSYTGDFARFGYLFARELGFYPWDGTDTHLPYYDFFNGRIRAAFPYSGSTRFFWSNTIPWPRKPVRGCGVDRYVLRKEDGEWRIARIDTDQDFLAALMQMLPFANGTTKLIAWLTRTLPVAARRFGIYDRESLYSREYAASRQVRDLPRRTT</sequence>
<dbReference type="InterPro" id="IPR032710">
    <property type="entry name" value="NTF2-like_dom_sf"/>
</dbReference>
<dbReference type="AlphaFoldDB" id="A0A4R5P5X2"/>
<evidence type="ECO:0000313" key="3">
    <source>
        <dbReference type="Proteomes" id="UP000295627"/>
    </source>
</evidence>